<feature type="compositionally biased region" description="Acidic residues" evidence="14">
    <location>
        <begin position="1216"/>
        <end position="1231"/>
    </location>
</feature>
<dbReference type="InterPro" id="IPR039686">
    <property type="entry name" value="FANCM/Mph1-like_ID"/>
</dbReference>
<dbReference type="Pfam" id="PF00271">
    <property type="entry name" value="Helicase_C"/>
    <property type="match status" value="1"/>
</dbReference>
<dbReference type="FunFam" id="3.40.50.300:FF:000861">
    <property type="entry name" value="Fanconi anemia, complementation group M"/>
    <property type="match status" value="1"/>
</dbReference>
<evidence type="ECO:0000256" key="4">
    <source>
        <dbReference type="ARBA" id="ARBA00011390"/>
    </source>
</evidence>
<keyword evidence="10" id="KW-0234">DNA repair</keyword>
<feature type="domain" description="Helicase C-terminal" evidence="16">
    <location>
        <begin position="683"/>
        <end position="841"/>
    </location>
</feature>
<evidence type="ECO:0000256" key="13">
    <source>
        <dbReference type="RuleBase" id="RU367027"/>
    </source>
</evidence>
<dbReference type="GO" id="GO:0016787">
    <property type="term" value="F:hydrolase activity"/>
    <property type="evidence" value="ECO:0007669"/>
    <property type="project" value="UniProtKB-KW"/>
</dbReference>
<accession>A0A6A6RIA1</accession>
<sequence length="1277" mass="141983">MDSDDYGDDLDDTAFLDAATQAEKENSPPFQPSPRPLKRRKLDLPNEGPTTIPPRLKQQQRRRQRPFVSSGDDSDSDAAISVVPAAQKGKRRSLQDDEAGEGEIAEEESPRKETLAEKRKNRIHVPTANLNLIDAFCTQPPQEPSPPWKPRGAIWQKPTATVGVYRTATTDSTRTISLSGRQSTAPRSISRVIKPPKKSAPVIDLEQSPKLPVFPIRNMTVPDYDPTEELADLPSDAFASSSSSPQKQDATFATSQRQTRVIAPTTGLRQTTLFGREGTGSEAPRSQVNKRYSFIVDRKEEPPTHHKLDPEAIKTWVYPTNLGTIRDYQFNIVHAGLFHNLLVALPTGLGKTFIAATIMLNFFRWSTESQIVFVAPTKPLVAQQVDACFHTVGMPRSQTTMLTGGVSKGLRAQEWANKRVFFMTPQTLLNDLKSGYADPKKIVLLVVDEAHRATGAYAYVEVVSFLRRFNSSFRVLALTATPGADVEAVQKVIDGLDISKVEIRTENSMDIRRFVHDRKVEKHVFTNNDELEMCLELFEKAIQPVFNKVAGLGVLYSSNPRDITPYGCMQARAKWLKDAGQHANQGFKSMINAVFTVLGSVSQGLELLKFHGIGPFYMKIKEFRDDNAKSKSKYKKEICDSEAFKKLMARLQTGTSNENFIGHPKLEFLQQVVIEHFVNAAEGVDTDSAATRQTRIMVFAHFRDSAEEIVRVLKKHEPMIKPHVFVGQQNSKNSDGMDQKSQLAVIEKFKAGTYNTLVATSIGEEGLDIGEVDLIICYDSKASPIRMLQRMGRTGRKREGKIIMLQMEGKEENDSAKAKDSYERMQELIANGDKFIFHDEISRRILPRAVIPAVEKRAVEIPIENSQQDWLPEPTKKRGKAPKQPAKKFNMPDGVITGFVTAGRMDEELAPKNRMVKAVKVYPSDAIFQLPPLESVLLDDAATKDLEQRYQTVFDDNDAPIVGALDLSAHPKDQRFLSRTHEFRRHGIATQRFVGMLQRIHAMNDDRIDEWGQKLRYSDREVMPDSVVLLDGGEHAPVVQNDGEDTLWAEDDPASQPLSKPKAKPGPKHTAKATPRSRGRPRKDALTTTPIRKSKDTSQTPRTKTPNWRVSDLAGEGGSSSPPPTDPRMRIASQAETIGSDDTLGSDDPQDTQAYRLDSDLVGFIAEDDEDVEMQMSDSSLPGMSFSGVGNGTQAVVKAGKPKRAKKAEKIFTSDPTDDDAVVSSDSDDDVPLGRKGVKGSKTTAVTVDSASESEYDAPVVRKKRPRRVIDDDDDDE</sequence>
<comment type="catalytic activity">
    <reaction evidence="12 13">
        <text>ATP + H2O = ADP + phosphate + H(+)</text>
        <dbReference type="Rhea" id="RHEA:13065"/>
        <dbReference type="ChEBI" id="CHEBI:15377"/>
        <dbReference type="ChEBI" id="CHEBI:15378"/>
        <dbReference type="ChEBI" id="CHEBI:30616"/>
        <dbReference type="ChEBI" id="CHEBI:43474"/>
        <dbReference type="ChEBI" id="CHEBI:456216"/>
        <dbReference type="EC" id="3.6.4.12"/>
    </reaction>
</comment>
<keyword evidence="5" id="KW-0547">Nucleotide-binding</keyword>
<keyword evidence="9" id="KW-0067">ATP-binding</keyword>
<dbReference type="EMBL" id="MU006812">
    <property type="protein sequence ID" value="KAF2634942.1"/>
    <property type="molecule type" value="Genomic_DNA"/>
</dbReference>
<feature type="domain" description="Helicase ATP-binding" evidence="15">
    <location>
        <begin position="332"/>
        <end position="500"/>
    </location>
</feature>
<dbReference type="GO" id="GO:0045003">
    <property type="term" value="P:double-strand break repair via synthesis-dependent strand annealing"/>
    <property type="evidence" value="ECO:0007669"/>
    <property type="project" value="TreeGrafter"/>
</dbReference>
<dbReference type="CDD" id="cd12091">
    <property type="entry name" value="FANCM_ID"/>
    <property type="match status" value="1"/>
</dbReference>
<evidence type="ECO:0000256" key="9">
    <source>
        <dbReference type="ARBA" id="ARBA00022840"/>
    </source>
</evidence>
<evidence type="ECO:0000313" key="17">
    <source>
        <dbReference type="EMBL" id="KAF2634942.1"/>
    </source>
</evidence>
<organism evidence="17 18">
    <name type="scientific">Massarina eburnea CBS 473.64</name>
    <dbReference type="NCBI Taxonomy" id="1395130"/>
    <lineage>
        <taxon>Eukaryota</taxon>
        <taxon>Fungi</taxon>
        <taxon>Dikarya</taxon>
        <taxon>Ascomycota</taxon>
        <taxon>Pezizomycotina</taxon>
        <taxon>Dothideomycetes</taxon>
        <taxon>Pleosporomycetidae</taxon>
        <taxon>Pleosporales</taxon>
        <taxon>Massarineae</taxon>
        <taxon>Massarinaceae</taxon>
        <taxon>Massarina</taxon>
    </lineage>
</organism>
<evidence type="ECO:0000256" key="11">
    <source>
        <dbReference type="ARBA" id="ARBA00023242"/>
    </source>
</evidence>
<comment type="similarity">
    <text evidence="3 13">Belongs to the DEAD box helicase family. DEAH subfamily. FANCM sub-subfamily.</text>
</comment>
<feature type="compositionally biased region" description="Polar residues" evidence="14">
    <location>
        <begin position="1086"/>
        <end position="1108"/>
    </location>
</feature>
<dbReference type="InterPro" id="IPR001650">
    <property type="entry name" value="Helicase_C-like"/>
</dbReference>
<dbReference type="GO" id="GO:0005634">
    <property type="term" value="C:nucleus"/>
    <property type="evidence" value="ECO:0007669"/>
    <property type="project" value="UniProtKB-SubCell"/>
</dbReference>
<feature type="compositionally biased region" description="Basic and acidic residues" evidence="14">
    <location>
        <begin position="108"/>
        <end position="118"/>
    </location>
</feature>
<protein>
    <recommendedName>
        <fullName evidence="13">ATP-dependent DNA helicase</fullName>
        <ecNumber evidence="13">3.6.4.12</ecNumber>
    </recommendedName>
</protein>
<dbReference type="InterPro" id="IPR027417">
    <property type="entry name" value="P-loop_NTPase"/>
</dbReference>
<feature type="compositionally biased region" description="Polar residues" evidence="14">
    <location>
        <begin position="1241"/>
        <end position="1253"/>
    </location>
</feature>
<dbReference type="GO" id="GO:0000400">
    <property type="term" value="F:four-way junction DNA binding"/>
    <property type="evidence" value="ECO:0007669"/>
    <property type="project" value="TreeGrafter"/>
</dbReference>
<feature type="compositionally biased region" description="Basic residues" evidence="14">
    <location>
        <begin position="1061"/>
        <end position="1081"/>
    </location>
</feature>
<dbReference type="GO" id="GO:0043138">
    <property type="term" value="F:3'-5' DNA helicase activity"/>
    <property type="evidence" value="ECO:0007669"/>
    <property type="project" value="InterPro"/>
</dbReference>
<evidence type="ECO:0000256" key="6">
    <source>
        <dbReference type="ARBA" id="ARBA00022763"/>
    </source>
</evidence>
<dbReference type="GO" id="GO:0005524">
    <property type="term" value="F:ATP binding"/>
    <property type="evidence" value="ECO:0007669"/>
    <property type="project" value="UniProtKB-UniRule"/>
</dbReference>
<dbReference type="AlphaFoldDB" id="A0A6A6RIA1"/>
<dbReference type="PANTHER" id="PTHR14025:SF20">
    <property type="entry name" value="FANCONI ANEMIA GROUP M PROTEIN"/>
    <property type="match status" value="1"/>
</dbReference>
<evidence type="ECO:0000256" key="2">
    <source>
        <dbReference type="ARBA" id="ARBA00004123"/>
    </source>
</evidence>
<evidence type="ECO:0000256" key="1">
    <source>
        <dbReference type="ARBA" id="ARBA00003813"/>
    </source>
</evidence>
<dbReference type="CDD" id="cd18033">
    <property type="entry name" value="DEXDc_FANCM"/>
    <property type="match status" value="1"/>
</dbReference>
<name>A0A6A6RIA1_9PLEO</name>
<dbReference type="Pfam" id="PF04851">
    <property type="entry name" value="ResIII"/>
    <property type="match status" value="1"/>
</dbReference>
<dbReference type="SMART" id="SM00490">
    <property type="entry name" value="HELICc"/>
    <property type="match status" value="1"/>
</dbReference>
<keyword evidence="11" id="KW-0539">Nucleus</keyword>
<feature type="region of interest" description="Disordered" evidence="14">
    <location>
        <begin position="1"/>
        <end position="120"/>
    </location>
</feature>
<dbReference type="InterPro" id="IPR044749">
    <property type="entry name" value="FANCM_DEXDc"/>
</dbReference>
<evidence type="ECO:0000256" key="10">
    <source>
        <dbReference type="ARBA" id="ARBA00023204"/>
    </source>
</evidence>
<keyword evidence="18" id="KW-1185">Reference proteome</keyword>
<dbReference type="GO" id="GO:0036297">
    <property type="term" value="P:interstrand cross-link repair"/>
    <property type="evidence" value="ECO:0007669"/>
    <property type="project" value="TreeGrafter"/>
</dbReference>
<dbReference type="PANTHER" id="PTHR14025">
    <property type="entry name" value="FANCONI ANEMIA GROUP M FANCM FAMILY MEMBER"/>
    <property type="match status" value="1"/>
</dbReference>
<evidence type="ECO:0000256" key="8">
    <source>
        <dbReference type="ARBA" id="ARBA00022806"/>
    </source>
</evidence>
<evidence type="ECO:0000256" key="7">
    <source>
        <dbReference type="ARBA" id="ARBA00022801"/>
    </source>
</evidence>
<reference evidence="17" key="1">
    <citation type="journal article" date="2020" name="Stud. Mycol.">
        <title>101 Dothideomycetes genomes: a test case for predicting lifestyles and emergence of pathogens.</title>
        <authorList>
            <person name="Haridas S."/>
            <person name="Albert R."/>
            <person name="Binder M."/>
            <person name="Bloem J."/>
            <person name="Labutti K."/>
            <person name="Salamov A."/>
            <person name="Andreopoulos B."/>
            <person name="Baker S."/>
            <person name="Barry K."/>
            <person name="Bills G."/>
            <person name="Bluhm B."/>
            <person name="Cannon C."/>
            <person name="Castanera R."/>
            <person name="Culley D."/>
            <person name="Daum C."/>
            <person name="Ezra D."/>
            <person name="Gonzalez J."/>
            <person name="Henrissat B."/>
            <person name="Kuo A."/>
            <person name="Liang C."/>
            <person name="Lipzen A."/>
            <person name="Lutzoni F."/>
            <person name="Magnuson J."/>
            <person name="Mondo S."/>
            <person name="Nolan M."/>
            <person name="Ohm R."/>
            <person name="Pangilinan J."/>
            <person name="Park H.-J."/>
            <person name="Ramirez L."/>
            <person name="Alfaro M."/>
            <person name="Sun H."/>
            <person name="Tritt A."/>
            <person name="Yoshinaga Y."/>
            <person name="Zwiers L.-H."/>
            <person name="Turgeon B."/>
            <person name="Goodwin S."/>
            <person name="Spatafora J."/>
            <person name="Crous P."/>
            <person name="Grigoriev I."/>
        </authorList>
    </citation>
    <scope>NUCLEOTIDE SEQUENCE</scope>
    <source>
        <strain evidence="17">CBS 473.64</strain>
    </source>
</reference>
<dbReference type="PROSITE" id="PS51194">
    <property type="entry name" value="HELICASE_CTER"/>
    <property type="match status" value="1"/>
</dbReference>
<keyword evidence="8" id="KW-0347">Helicase</keyword>
<evidence type="ECO:0000259" key="16">
    <source>
        <dbReference type="PROSITE" id="PS51194"/>
    </source>
</evidence>
<feature type="compositionally biased region" description="Low complexity" evidence="14">
    <location>
        <begin position="235"/>
        <end position="245"/>
    </location>
</feature>
<evidence type="ECO:0000256" key="14">
    <source>
        <dbReference type="SAM" id="MobiDB-lite"/>
    </source>
</evidence>
<feature type="region of interest" description="Disordered" evidence="14">
    <location>
        <begin position="235"/>
        <end position="257"/>
    </location>
</feature>
<dbReference type="OrthoDB" id="164902at2759"/>
<comment type="subcellular location">
    <subcellularLocation>
        <location evidence="2 13">Nucleus</location>
    </subcellularLocation>
</comment>
<dbReference type="EC" id="3.6.4.12" evidence="13"/>
<evidence type="ECO:0000256" key="12">
    <source>
        <dbReference type="ARBA" id="ARBA00047995"/>
    </source>
</evidence>
<dbReference type="Proteomes" id="UP000799753">
    <property type="component" value="Unassembled WGS sequence"/>
</dbReference>
<comment type="function">
    <text evidence="1 13">ATP-dependent DNA helicase involved in DNA damage repair by homologous recombination and in genome maintenance. Capable of unwinding D-loops. Plays a role in limiting crossover recombinants during mitotic DNA double-strand break (DSB) repair. Component of a FANCM-MHF complex which promotes gene conversion at blocked replication forks, probably by reversal of the stalled fork.</text>
</comment>
<dbReference type="InterPro" id="IPR006935">
    <property type="entry name" value="Helicase/UvrB_N"/>
</dbReference>
<feature type="compositionally biased region" description="Polar residues" evidence="14">
    <location>
        <begin position="246"/>
        <end position="257"/>
    </location>
</feature>
<dbReference type="SMART" id="SM00487">
    <property type="entry name" value="DEXDc"/>
    <property type="match status" value="1"/>
</dbReference>
<gene>
    <name evidence="17" type="ORF">P280DRAFT_462637</name>
</gene>
<feature type="compositionally biased region" description="Low complexity" evidence="14">
    <location>
        <begin position="77"/>
        <end position="86"/>
    </location>
</feature>
<evidence type="ECO:0000259" key="15">
    <source>
        <dbReference type="PROSITE" id="PS51192"/>
    </source>
</evidence>
<feature type="compositionally biased region" description="Acidic residues" evidence="14">
    <location>
        <begin position="96"/>
        <end position="107"/>
    </location>
</feature>
<dbReference type="SUPFAM" id="SSF52540">
    <property type="entry name" value="P-loop containing nucleoside triphosphate hydrolases"/>
    <property type="match status" value="1"/>
</dbReference>
<feature type="region of interest" description="Disordered" evidence="14">
    <location>
        <begin position="1197"/>
        <end position="1277"/>
    </location>
</feature>
<dbReference type="InterPro" id="IPR014001">
    <property type="entry name" value="Helicase_ATP-bd"/>
</dbReference>
<feature type="compositionally biased region" description="Acidic residues" evidence="14">
    <location>
        <begin position="1"/>
        <end position="14"/>
    </location>
</feature>
<feature type="region of interest" description="Disordered" evidence="14">
    <location>
        <begin position="1046"/>
        <end position="1157"/>
    </location>
</feature>
<dbReference type="CDD" id="cd18801">
    <property type="entry name" value="SF2_C_FANCM_Hef"/>
    <property type="match status" value="1"/>
</dbReference>
<keyword evidence="6" id="KW-0227">DNA damage</keyword>
<dbReference type="PROSITE" id="PS51192">
    <property type="entry name" value="HELICASE_ATP_BIND_1"/>
    <property type="match status" value="1"/>
</dbReference>
<dbReference type="Gene3D" id="3.40.50.300">
    <property type="entry name" value="P-loop containing nucleotide triphosphate hydrolases"/>
    <property type="match status" value="2"/>
</dbReference>
<evidence type="ECO:0000313" key="18">
    <source>
        <dbReference type="Proteomes" id="UP000799753"/>
    </source>
</evidence>
<proteinExistence type="inferred from homology"/>
<keyword evidence="7 17" id="KW-0378">Hydrolase</keyword>
<dbReference type="GO" id="GO:0009378">
    <property type="term" value="F:four-way junction helicase activity"/>
    <property type="evidence" value="ECO:0007669"/>
    <property type="project" value="TreeGrafter"/>
</dbReference>
<dbReference type="Gene3D" id="1.20.1320.20">
    <property type="entry name" value="hef helicase domain"/>
    <property type="match status" value="1"/>
</dbReference>
<comment type="subunit">
    <text evidence="4 13">Interacts with the MHF histone-fold complex to form the FANCM-MHF complex.</text>
</comment>
<evidence type="ECO:0000256" key="3">
    <source>
        <dbReference type="ARBA" id="ARBA00009889"/>
    </source>
</evidence>
<evidence type="ECO:0000256" key="5">
    <source>
        <dbReference type="ARBA" id="ARBA00022741"/>
    </source>
</evidence>